<organism evidence="1">
    <name type="scientific">Anguilla anguilla</name>
    <name type="common">European freshwater eel</name>
    <name type="synonym">Muraena anguilla</name>
    <dbReference type="NCBI Taxonomy" id="7936"/>
    <lineage>
        <taxon>Eukaryota</taxon>
        <taxon>Metazoa</taxon>
        <taxon>Chordata</taxon>
        <taxon>Craniata</taxon>
        <taxon>Vertebrata</taxon>
        <taxon>Euteleostomi</taxon>
        <taxon>Actinopterygii</taxon>
        <taxon>Neopterygii</taxon>
        <taxon>Teleostei</taxon>
        <taxon>Anguilliformes</taxon>
        <taxon>Anguillidae</taxon>
        <taxon>Anguilla</taxon>
    </lineage>
</organism>
<evidence type="ECO:0000313" key="1">
    <source>
        <dbReference type="EMBL" id="JAH35203.1"/>
    </source>
</evidence>
<proteinExistence type="predicted"/>
<reference evidence="1" key="1">
    <citation type="submission" date="2014-11" db="EMBL/GenBank/DDBJ databases">
        <authorList>
            <person name="Amaro Gonzalez C."/>
        </authorList>
    </citation>
    <scope>NUCLEOTIDE SEQUENCE</scope>
</reference>
<sequence>MCVFAAVCLESGEKSSTSEGADCRRGW</sequence>
<dbReference type="AlphaFoldDB" id="A0A0E9S3S9"/>
<reference evidence="1" key="2">
    <citation type="journal article" date="2015" name="Fish Shellfish Immunol.">
        <title>Early steps in the European eel (Anguilla anguilla)-Vibrio vulnificus interaction in the gills: Role of the RtxA13 toxin.</title>
        <authorList>
            <person name="Callol A."/>
            <person name="Pajuelo D."/>
            <person name="Ebbesson L."/>
            <person name="Teles M."/>
            <person name="MacKenzie S."/>
            <person name="Amaro C."/>
        </authorList>
    </citation>
    <scope>NUCLEOTIDE SEQUENCE</scope>
</reference>
<dbReference type="EMBL" id="GBXM01073374">
    <property type="protein sequence ID" value="JAH35203.1"/>
    <property type="molecule type" value="Transcribed_RNA"/>
</dbReference>
<name>A0A0E9S3S9_ANGAN</name>
<accession>A0A0E9S3S9</accession>
<protein>
    <submittedName>
        <fullName evidence="1">Uncharacterized protein</fullName>
    </submittedName>
</protein>